<dbReference type="PROSITE" id="PS50088">
    <property type="entry name" value="ANK_REPEAT"/>
    <property type="match status" value="2"/>
</dbReference>
<comment type="caution">
    <text evidence="2">The sequence shown here is derived from an EMBL/GenBank/DDBJ whole genome shotgun (WGS) entry which is preliminary data.</text>
</comment>
<gene>
    <name evidence="2" type="ORF">BOX15_Mlig014288g2</name>
</gene>
<dbReference type="InterPro" id="IPR002110">
    <property type="entry name" value="Ankyrin_rpt"/>
</dbReference>
<proteinExistence type="predicted"/>
<feature type="repeat" description="ANK" evidence="1">
    <location>
        <begin position="360"/>
        <end position="392"/>
    </location>
</feature>
<dbReference type="InterPro" id="IPR036770">
    <property type="entry name" value="Ankyrin_rpt-contain_sf"/>
</dbReference>
<evidence type="ECO:0000256" key="1">
    <source>
        <dbReference type="PROSITE-ProRule" id="PRU00023"/>
    </source>
</evidence>
<accession>A0A267DHW4</accession>
<dbReference type="STRING" id="282301.A0A267DHW4"/>
<dbReference type="EMBL" id="NIVC01004199">
    <property type="protein sequence ID" value="PAA48234.1"/>
    <property type="molecule type" value="Genomic_DNA"/>
</dbReference>
<dbReference type="PANTHER" id="PTHR24184:SF11">
    <property type="entry name" value="ANKYRIN REPEAT AND SOCS BOX CONTAINING 3"/>
    <property type="match status" value="1"/>
</dbReference>
<dbReference type="PROSITE" id="PS50297">
    <property type="entry name" value="ANK_REP_REGION"/>
    <property type="match status" value="1"/>
</dbReference>
<dbReference type="Proteomes" id="UP000215902">
    <property type="component" value="Unassembled WGS sequence"/>
</dbReference>
<dbReference type="AlphaFoldDB" id="A0A267DHW4"/>
<evidence type="ECO:0000313" key="2">
    <source>
        <dbReference type="EMBL" id="PAA48234.1"/>
    </source>
</evidence>
<name>A0A267DHW4_9PLAT</name>
<dbReference type="Gene3D" id="1.10.1410.40">
    <property type="match status" value="1"/>
</dbReference>
<reference evidence="2 3" key="1">
    <citation type="submission" date="2017-06" db="EMBL/GenBank/DDBJ databases">
        <title>A platform for efficient transgenesis in Macrostomum lignano, a flatworm model organism for stem cell research.</title>
        <authorList>
            <person name="Berezikov E."/>
        </authorList>
    </citation>
    <scope>NUCLEOTIDE SEQUENCE [LARGE SCALE GENOMIC DNA]</scope>
    <source>
        <strain evidence="2">DV1</strain>
        <tissue evidence="2">Whole organism</tissue>
    </source>
</reference>
<protein>
    <submittedName>
        <fullName evidence="2">Uncharacterized protein</fullName>
    </submittedName>
</protein>
<dbReference type="Gene3D" id="1.25.40.20">
    <property type="entry name" value="Ankyrin repeat-containing domain"/>
    <property type="match status" value="2"/>
</dbReference>
<feature type="repeat" description="ANK" evidence="1">
    <location>
        <begin position="327"/>
        <end position="359"/>
    </location>
</feature>
<evidence type="ECO:0000313" key="3">
    <source>
        <dbReference type="Proteomes" id="UP000215902"/>
    </source>
</evidence>
<dbReference type="SMART" id="SM00248">
    <property type="entry name" value="ANK"/>
    <property type="match status" value="3"/>
</dbReference>
<sequence>MGNADSKLAASAQRLLHAAIRGKLQRVRELVEQISDENFRQQSCLLAAESASRRGKMAAVEVLLQYIPDQRRRDLFGSRNLEFAINSQNQEAVVFYLNSISDRNLLKNCCAKAAGTASNARDWGVVRFLVQLVPNRELRDLCCIMAAPAARRERNWSVVRFLVLNISSQANKDALCVKAAESATADSSWSSWATAQFLIQAIGSPQLRDRCCMQAAEAAARAMNLLMLRACLQLAAKSSIFQIADPNPGIPAHWLAHDSSLLDALSHLTISDDNTILMATLAQMQPAQMFQLLRLSVNHGHVSLAQTLINKNRLYIKENAIDLPDGTGATVLMLAADAGHHELIEQLLEIGASVRAEDRQGRTALSRACEAGHVRAAKALTDGGAEICHRDHRGLTCKQLAADNNPPIVLELLSETAVMEEDSTDGATAGGELKHERPRKISKELHRLLCEAGFTQHRAVCQQRLADLLEEGSRALTQEDRQMTGSFAEGWANSLVQVNGRTGADSDIDWTVLVPGQTFHLKGACVNSTACRHARLLAVNEGHAQVDVGSGSQPAMTAPACGVRPTQDTCRAIQCCSGYFKYRIHILPKYFLTPVHLVSATRPDSSNELRVSFSFHERQIMRNLSTVQGQLFTMIKFIFKKYLPINMSTPGLKTYHAKTLLFFMLKKHAYFDSITQLWKPEHLVILLRESLDMMLSFIDSSDSPHVCMPHFFMADAPLYFKNAGLGGEFDNTKARVRHQLALLRQDFSGVVTQLRQLVKPLQSPNFYFHPFTLLQTESIATQKALGPAPERHQRLFAAYAVIDDCLFELQKQSASKEALTRLLESINLVWCKCAYVCIKIMMHLKFGEPMLALSDVTALRNVTVKRGWKPAEILNPEEFPQLKFDWAWRFCFPCDTQPRFPFLPEFTQTLFTARLSQPRSAHVYVNFNCLSWSLQAELLETDASINFDAWLEELQEDPDLEELLTTAQYSNCPDHLWFCLQQIQAIKDERRIVMETQDEDKIQLVVDKLHRLLSRKSASPNQRQPEVANHVPMALDVCTHL</sequence>
<keyword evidence="1" id="KW-0040">ANK repeat</keyword>
<dbReference type="Pfam" id="PF12796">
    <property type="entry name" value="Ank_2"/>
    <property type="match status" value="1"/>
</dbReference>
<organism evidence="2 3">
    <name type="scientific">Macrostomum lignano</name>
    <dbReference type="NCBI Taxonomy" id="282301"/>
    <lineage>
        <taxon>Eukaryota</taxon>
        <taxon>Metazoa</taxon>
        <taxon>Spiralia</taxon>
        <taxon>Lophotrochozoa</taxon>
        <taxon>Platyhelminthes</taxon>
        <taxon>Rhabditophora</taxon>
        <taxon>Macrostomorpha</taxon>
        <taxon>Macrostomida</taxon>
        <taxon>Macrostomidae</taxon>
        <taxon>Macrostomum</taxon>
    </lineage>
</organism>
<keyword evidence="3" id="KW-1185">Reference proteome</keyword>
<dbReference type="PANTHER" id="PTHR24184">
    <property type="entry name" value="SI:CH211-189E2.2"/>
    <property type="match status" value="1"/>
</dbReference>
<dbReference type="OrthoDB" id="5950246at2759"/>
<dbReference type="SUPFAM" id="SSF48403">
    <property type="entry name" value="Ankyrin repeat"/>
    <property type="match status" value="1"/>
</dbReference>